<dbReference type="Gene3D" id="1.20.5.170">
    <property type="match status" value="1"/>
</dbReference>
<feature type="region of interest" description="Disordered" evidence="4">
    <location>
        <begin position="81"/>
        <end position="114"/>
    </location>
</feature>
<sequence>MLEGFEYLVDDNRTREIPLHVAFKEKGETVDNQSDHGNLPDFEMYTLSPDEFTPAVKAELRSTIKTKLMVKGQEIPTVEYRQPLLEQLTPEEEEKRKRRRENNRQAAQRCRQKKKDLLDTLQKKTQNLECQNTDLRRQIRSLEKEKEAAEKLLSEHLNVCKYHVTHEA</sequence>
<evidence type="ECO:0000313" key="6">
    <source>
        <dbReference type="Proteomes" id="UP000085678"/>
    </source>
</evidence>
<evidence type="ECO:0000256" key="4">
    <source>
        <dbReference type="SAM" id="MobiDB-lite"/>
    </source>
</evidence>
<dbReference type="PANTHER" id="PTHR23351:SF24">
    <property type="entry name" value="ACTIVATING TRANSCRIPTION FACTOR 3-RELATED"/>
    <property type="match status" value="1"/>
</dbReference>
<keyword evidence="1" id="KW-0805">Transcription regulation</keyword>
<feature type="domain" description="BZIP" evidence="5">
    <location>
        <begin position="93"/>
        <end position="156"/>
    </location>
</feature>
<dbReference type="Proteomes" id="UP000085678">
    <property type="component" value="Unplaced"/>
</dbReference>
<dbReference type="SMART" id="SM00338">
    <property type="entry name" value="BRLZ"/>
    <property type="match status" value="1"/>
</dbReference>
<dbReference type="AlphaFoldDB" id="A0A1S3J7P9"/>
<dbReference type="RefSeq" id="XP_013406424.1">
    <property type="nucleotide sequence ID" value="XM_013550970.1"/>
</dbReference>
<evidence type="ECO:0000259" key="5">
    <source>
        <dbReference type="PROSITE" id="PS50217"/>
    </source>
</evidence>
<dbReference type="RefSeq" id="XP_013406425.1">
    <property type="nucleotide sequence ID" value="XM_013550971.1"/>
</dbReference>
<proteinExistence type="predicted"/>
<accession>A0A1S3J7P9</accession>
<gene>
    <name evidence="7 8" type="primary">LOC106170914</name>
</gene>
<organism evidence="6 8">
    <name type="scientific">Lingula anatina</name>
    <name type="common">Brachiopod</name>
    <name type="synonym">Lingula unguis</name>
    <dbReference type="NCBI Taxonomy" id="7574"/>
    <lineage>
        <taxon>Eukaryota</taxon>
        <taxon>Metazoa</taxon>
        <taxon>Spiralia</taxon>
        <taxon>Lophotrochozoa</taxon>
        <taxon>Brachiopoda</taxon>
        <taxon>Linguliformea</taxon>
        <taxon>Lingulata</taxon>
        <taxon>Lingulida</taxon>
        <taxon>Linguloidea</taxon>
        <taxon>Lingulidae</taxon>
        <taxon>Lingula</taxon>
    </lineage>
</organism>
<evidence type="ECO:0000256" key="2">
    <source>
        <dbReference type="ARBA" id="ARBA00023125"/>
    </source>
</evidence>
<dbReference type="GO" id="GO:0005634">
    <property type="term" value="C:nucleus"/>
    <property type="evidence" value="ECO:0007669"/>
    <property type="project" value="TreeGrafter"/>
</dbReference>
<dbReference type="GO" id="GO:0000981">
    <property type="term" value="F:DNA-binding transcription factor activity, RNA polymerase II-specific"/>
    <property type="evidence" value="ECO:0007669"/>
    <property type="project" value="TreeGrafter"/>
</dbReference>
<reference evidence="7 8" key="1">
    <citation type="submission" date="2025-04" db="UniProtKB">
        <authorList>
            <consortium name="RefSeq"/>
        </authorList>
    </citation>
    <scope>IDENTIFICATION</scope>
    <source>
        <tissue evidence="7 8">Gonads</tissue>
    </source>
</reference>
<dbReference type="GO" id="GO:0000978">
    <property type="term" value="F:RNA polymerase II cis-regulatory region sequence-specific DNA binding"/>
    <property type="evidence" value="ECO:0007669"/>
    <property type="project" value="TreeGrafter"/>
</dbReference>
<dbReference type="SUPFAM" id="SSF57959">
    <property type="entry name" value="Leucine zipper domain"/>
    <property type="match status" value="1"/>
</dbReference>
<protein>
    <submittedName>
        <fullName evidence="7 8">Proto-oncogene c-Fos</fullName>
    </submittedName>
</protein>
<keyword evidence="2" id="KW-0238">DNA-binding</keyword>
<evidence type="ECO:0000313" key="7">
    <source>
        <dbReference type="RefSeq" id="XP_013406424.1"/>
    </source>
</evidence>
<dbReference type="Pfam" id="PF00170">
    <property type="entry name" value="bZIP_1"/>
    <property type="match status" value="1"/>
</dbReference>
<evidence type="ECO:0000256" key="3">
    <source>
        <dbReference type="ARBA" id="ARBA00023163"/>
    </source>
</evidence>
<name>A0A1S3J7P9_LINAN</name>
<dbReference type="InterPro" id="IPR046347">
    <property type="entry name" value="bZIP_sf"/>
</dbReference>
<dbReference type="PROSITE" id="PS50217">
    <property type="entry name" value="BZIP"/>
    <property type="match status" value="1"/>
</dbReference>
<dbReference type="PRINTS" id="PR00042">
    <property type="entry name" value="LEUZIPPRFOS"/>
</dbReference>
<dbReference type="STRING" id="7574.A0A1S3J7P9"/>
<dbReference type="KEGG" id="lak:106170914"/>
<dbReference type="GeneID" id="106170914"/>
<dbReference type="InterPro" id="IPR000837">
    <property type="entry name" value="AP-1"/>
</dbReference>
<keyword evidence="3" id="KW-0804">Transcription</keyword>
<dbReference type="PANTHER" id="PTHR23351">
    <property type="entry name" value="FOS TRANSCRIPTION FACTOR-RELATED"/>
    <property type="match status" value="1"/>
</dbReference>
<dbReference type="InterPro" id="IPR004827">
    <property type="entry name" value="bZIP"/>
</dbReference>
<keyword evidence="6" id="KW-1185">Reference proteome</keyword>
<evidence type="ECO:0000256" key="1">
    <source>
        <dbReference type="ARBA" id="ARBA00023015"/>
    </source>
</evidence>
<evidence type="ECO:0000313" key="8">
    <source>
        <dbReference type="RefSeq" id="XP_013406425.1"/>
    </source>
</evidence>